<dbReference type="RefSeq" id="XP_046121739.1">
    <property type="nucleotide sequence ID" value="XM_046264565.1"/>
</dbReference>
<feature type="region of interest" description="Disordered" evidence="1">
    <location>
        <begin position="380"/>
        <end position="457"/>
    </location>
</feature>
<dbReference type="AlphaFoldDB" id="A0A9P7ZT71"/>
<reference evidence="2" key="1">
    <citation type="journal article" date="2021" name="IMA Fungus">
        <title>Genomic characterization of three marine fungi, including Emericellopsis atlantica sp. nov. with signatures of a generalist lifestyle and marine biomass degradation.</title>
        <authorList>
            <person name="Hagestad O.C."/>
            <person name="Hou L."/>
            <person name="Andersen J.H."/>
            <person name="Hansen E.H."/>
            <person name="Altermark B."/>
            <person name="Li C."/>
            <person name="Kuhnert E."/>
            <person name="Cox R.J."/>
            <person name="Crous P.W."/>
            <person name="Spatafora J.W."/>
            <person name="Lail K."/>
            <person name="Amirebrahimi M."/>
            <person name="Lipzen A."/>
            <person name="Pangilinan J."/>
            <person name="Andreopoulos W."/>
            <person name="Hayes R.D."/>
            <person name="Ng V."/>
            <person name="Grigoriev I.V."/>
            <person name="Jackson S.A."/>
            <person name="Sutton T.D.S."/>
            <person name="Dobson A.D.W."/>
            <person name="Rama T."/>
        </authorList>
    </citation>
    <scope>NUCLEOTIDE SEQUENCE</scope>
    <source>
        <strain evidence="2">TS7</strain>
    </source>
</reference>
<dbReference type="OrthoDB" id="5591786at2759"/>
<keyword evidence="3" id="KW-1185">Reference proteome</keyword>
<accession>A0A9P7ZT71</accession>
<proteinExistence type="predicted"/>
<dbReference type="GeneID" id="70295468"/>
<evidence type="ECO:0000313" key="3">
    <source>
        <dbReference type="Proteomes" id="UP000887229"/>
    </source>
</evidence>
<feature type="compositionally biased region" description="Acidic residues" evidence="1">
    <location>
        <begin position="405"/>
        <end position="438"/>
    </location>
</feature>
<evidence type="ECO:0000313" key="2">
    <source>
        <dbReference type="EMBL" id="KAG9257815.1"/>
    </source>
</evidence>
<organism evidence="2 3">
    <name type="scientific">Emericellopsis atlantica</name>
    <dbReference type="NCBI Taxonomy" id="2614577"/>
    <lineage>
        <taxon>Eukaryota</taxon>
        <taxon>Fungi</taxon>
        <taxon>Dikarya</taxon>
        <taxon>Ascomycota</taxon>
        <taxon>Pezizomycotina</taxon>
        <taxon>Sordariomycetes</taxon>
        <taxon>Hypocreomycetidae</taxon>
        <taxon>Hypocreales</taxon>
        <taxon>Bionectriaceae</taxon>
        <taxon>Emericellopsis</taxon>
    </lineage>
</organism>
<protein>
    <submittedName>
        <fullName evidence="2">Uncharacterized protein</fullName>
    </submittedName>
</protein>
<sequence length="742" mass="82775">MSQPPPTGLVVGPCHHQGSERFDADALRALRQRETFWRAYRMVPPSLAWPATDAYHVPVDTLGEDPLLYLVPDCQAHRNNLTALSSVYNLYFAAYQNHVFVYRPMLTAAPNLSKHPQVKIRFEPTKQGLDVGGAIDTVFRGQSLNHIIVGLLGHDEILLGCADNGDVTAYYTQDIAAHAYGESQSERSRRPLRPCFRSNVNKSAWGLAIHTKSRLIAVSTNRAEVTVLAPALHSNTAREAACTTPEDRVRARCRDWRIIVALPAQTSNLPNVTFMDDEHGNAEKICAIDINGAVFVADIWRANRGVLRIRPADGYLRQSEEEMGQSSRGWGVLALHRKHFMTVKTIQELTGLALNSICLSYPGSAAQFRRANIATALQNIPDNPSRCFVPPLPLSLDSDLSASQDESEEEEDEEEDEEEGEEEEEGESDDDEEEDDENSGIHHGTVLAEDPGPAPIPLASFITQAVENHLNETRGEMAAADAQGSLPVPRVYHPHLGAIRHEWPEGHLPDPTPDCKTGTRKAYSDPMSFVYPKEYCRELYQNNLPHDDAAHDLAHGYTILRTYEKDFELIPAVRATFGSFFDKIGLYCSDALRCEELAHEGPDTDLFMTTSRLNMLAHVPELCMVVIGSATGRVLLATLTCLANARMHPLVNHRGDSSRLKYGMRLEAVLPRKSEEARYRRHDGTKRPLHGLAVGRVPQARGGDRQAAETPLRYRIMLHYRDHTILTYEVTRHVETGMLCLF</sequence>
<dbReference type="EMBL" id="MU251244">
    <property type="protein sequence ID" value="KAG9257815.1"/>
    <property type="molecule type" value="Genomic_DNA"/>
</dbReference>
<evidence type="ECO:0000256" key="1">
    <source>
        <dbReference type="SAM" id="MobiDB-lite"/>
    </source>
</evidence>
<dbReference type="InterPro" id="IPR014839">
    <property type="entry name" value="Crt10"/>
</dbReference>
<comment type="caution">
    <text evidence="2">The sequence shown here is derived from an EMBL/GenBank/DDBJ whole genome shotgun (WGS) entry which is preliminary data.</text>
</comment>
<dbReference type="Pfam" id="PF08728">
    <property type="entry name" value="CRT10"/>
    <property type="match status" value="1"/>
</dbReference>
<gene>
    <name evidence="2" type="ORF">F5Z01DRAFT_670476</name>
</gene>
<dbReference type="Proteomes" id="UP000887229">
    <property type="component" value="Unassembled WGS sequence"/>
</dbReference>
<name>A0A9P7ZT71_9HYPO</name>